<dbReference type="Proteomes" id="UP000181992">
    <property type="component" value="Unassembled WGS sequence"/>
</dbReference>
<dbReference type="EC" id="2.7.4.3" evidence="6"/>
<keyword evidence="2" id="KW-0545">Nucleotide biosynthesis</keyword>
<evidence type="ECO:0000256" key="5">
    <source>
        <dbReference type="RuleBase" id="RU003330"/>
    </source>
</evidence>
<protein>
    <recommendedName>
        <fullName evidence="6">Adenylate kinase</fullName>
        <ecNumber evidence="6">2.7.4.3</ecNumber>
    </recommendedName>
</protein>
<keyword evidence="4 5" id="KW-0418">Kinase</keyword>
<sequence>MELQTVIFIGRSGAGKGVQSGLLQKFLGEYSPENPIVYIETGDHFRRHIKDSGYTWDLAGKINEEGGRQPDFLAVWIWSHLFIEKIRGNEHLVFDGAPRSLIESKILDTAFPFYQRKNPTIIFLNVSEAWATDRLRERGRADDMKDEVIWRRLAYFMKDVLPAVEFYRTNPAYHFFEINGEQTPEKVSQDILECLNLQGSMKGSLSEA</sequence>
<evidence type="ECO:0000313" key="7">
    <source>
        <dbReference type="EMBL" id="OIO31087.1"/>
    </source>
</evidence>
<evidence type="ECO:0000256" key="4">
    <source>
        <dbReference type="ARBA" id="ARBA00022777"/>
    </source>
</evidence>
<accession>A0A1J4V9X5</accession>
<dbReference type="EMBL" id="MNVN01000008">
    <property type="protein sequence ID" value="OIO31087.1"/>
    <property type="molecule type" value="Genomic_DNA"/>
</dbReference>
<dbReference type="Pfam" id="PF00406">
    <property type="entry name" value="ADK"/>
    <property type="match status" value="1"/>
</dbReference>
<comment type="caution">
    <text evidence="7">The sequence shown here is derived from an EMBL/GenBank/DDBJ whole genome shotgun (WGS) entry which is preliminary data.</text>
</comment>
<dbReference type="SUPFAM" id="SSF52540">
    <property type="entry name" value="P-loop containing nucleoside triphosphate hydrolases"/>
    <property type="match status" value="1"/>
</dbReference>
<dbReference type="PRINTS" id="PR00094">
    <property type="entry name" value="ADENYLTKNASE"/>
</dbReference>
<gene>
    <name evidence="7" type="ORF">AUJ77_00695</name>
</gene>
<proteinExistence type="inferred from homology"/>
<dbReference type="AlphaFoldDB" id="A0A1J4V9X5"/>
<dbReference type="PANTHER" id="PTHR23359">
    <property type="entry name" value="NUCLEOTIDE KINASE"/>
    <property type="match status" value="1"/>
</dbReference>
<organism evidence="7 8">
    <name type="scientific">Candidatus Nomurabacteria bacterium CG1_02_43_90</name>
    <dbReference type="NCBI Taxonomy" id="1805281"/>
    <lineage>
        <taxon>Bacteria</taxon>
        <taxon>Candidatus Nomuraibacteriota</taxon>
    </lineage>
</organism>
<name>A0A1J4V9X5_9BACT</name>
<comment type="subunit">
    <text evidence="6">Monomer.</text>
</comment>
<dbReference type="Gene3D" id="3.40.50.300">
    <property type="entry name" value="P-loop containing nucleotide triphosphate hydrolases"/>
    <property type="match status" value="1"/>
</dbReference>
<comment type="catalytic activity">
    <reaction evidence="6">
        <text>AMP + ATP = 2 ADP</text>
        <dbReference type="Rhea" id="RHEA:12973"/>
        <dbReference type="ChEBI" id="CHEBI:30616"/>
        <dbReference type="ChEBI" id="CHEBI:456215"/>
        <dbReference type="ChEBI" id="CHEBI:456216"/>
        <dbReference type="EC" id="2.7.4.3"/>
    </reaction>
</comment>
<comment type="similarity">
    <text evidence="5">Belongs to the adenylate kinase family.</text>
</comment>
<reference evidence="7 8" key="1">
    <citation type="journal article" date="2016" name="Environ. Microbiol.">
        <title>Genomic resolution of a cold subsurface aquifer community provides metabolic insights for novel microbes adapted to high CO concentrations.</title>
        <authorList>
            <person name="Probst A.J."/>
            <person name="Castelle C.J."/>
            <person name="Singh A."/>
            <person name="Brown C.T."/>
            <person name="Anantharaman K."/>
            <person name="Sharon I."/>
            <person name="Hug L.A."/>
            <person name="Burstein D."/>
            <person name="Emerson J.B."/>
            <person name="Thomas B.C."/>
            <person name="Banfield J.F."/>
        </authorList>
    </citation>
    <scope>NUCLEOTIDE SEQUENCE [LARGE SCALE GENOMIC DNA]</scope>
    <source>
        <strain evidence="7">CG1_02_43_90</strain>
    </source>
</reference>
<dbReference type="GO" id="GO:0005524">
    <property type="term" value="F:ATP binding"/>
    <property type="evidence" value="ECO:0007669"/>
    <property type="project" value="UniProtKB-KW"/>
</dbReference>
<evidence type="ECO:0000256" key="3">
    <source>
        <dbReference type="ARBA" id="ARBA00022741"/>
    </source>
</evidence>
<dbReference type="InterPro" id="IPR027417">
    <property type="entry name" value="P-loop_NTPase"/>
</dbReference>
<dbReference type="InterPro" id="IPR000850">
    <property type="entry name" value="Adenylat/UMP-CMP_kin"/>
</dbReference>
<evidence type="ECO:0000256" key="6">
    <source>
        <dbReference type="RuleBase" id="RU003331"/>
    </source>
</evidence>
<comment type="subcellular location">
    <subcellularLocation>
        <location evidence="6">Cytoplasm</location>
    </subcellularLocation>
</comment>
<dbReference type="GO" id="GO:0004017">
    <property type="term" value="F:AMP kinase activity"/>
    <property type="evidence" value="ECO:0007669"/>
    <property type="project" value="UniProtKB-EC"/>
</dbReference>
<evidence type="ECO:0000256" key="2">
    <source>
        <dbReference type="ARBA" id="ARBA00022727"/>
    </source>
</evidence>
<evidence type="ECO:0000256" key="1">
    <source>
        <dbReference type="ARBA" id="ARBA00022679"/>
    </source>
</evidence>
<dbReference type="GO" id="GO:0005737">
    <property type="term" value="C:cytoplasm"/>
    <property type="evidence" value="ECO:0007669"/>
    <property type="project" value="UniProtKB-SubCell"/>
</dbReference>
<keyword evidence="6" id="KW-0067">ATP-binding</keyword>
<keyword evidence="3 6" id="KW-0547">Nucleotide-binding</keyword>
<keyword evidence="1 5" id="KW-0808">Transferase</keyword>
<dbReference type="STRING" id="1805281.AUJ77_00695"/>
<evidence type="ECO:0000313" key="8">
    <source>
        <dbReference type="Proteomes" id="UP000181992"/>
    </source>
</evidence>